<gene>
    <name evidence="2" type="ORF">PZN02_002898</name>
</gene>
<feature type="domain" description="VOC" evidence="1">
    <location>
        <begin position="1"/>
        <end position="121"/>
    </location>
</feature>
<protein>
    <submittedName>
        <fullName evidence="2">VOC family protein</fullName>
    </submittedName>
</protein>
<keyword evidence="3" id="KW-1185">Reference proteome</keyword>
<accession>A0ABY8DA74</accession>
<organism evidence="2 3">
    <name type="scientific">Sinorhizobium garamanticum</name>
    <dbReference type="NCBI Taxonomy" id="680247"/>
    <lineage>
        <taxon>Bacteria</taxon>
        <taxon>Pseudomonadati</taxon>
        <taxon>Pseudomonadota</taxon>
        <taxon>Alphaproteobacteria</taxon>
        <taxon>Hyphomicrobiales</taxon>
        <taxon>Rhizobiaceae</taxon>
        <taxon>Sinorhizobium/Ensifer group</taxon>
        <taxon>Sinorhizobium</taxon>
    </lineage>
</organism>
<dbReference type="PROSITE" id="PS51819">
    <property type="entry name" value="VOC"/>
    <property type="match status" value="1"/>
</dbReference>
<sequence length="122" mass="14485">MKFVNPLPFVSDMDRSKQFYSEVMDLRILEDHGNFVRFESGFALHEGKSLHQTVFGHAPDVDRPYGRLNLVLYFEVEDIDSTFERIAEKVELIHEVRRESWGQRVFRFFDPDRHIVEIGEPQ</sequence>
<evidence type="ECO:0000313" key="3">
    <source>
        <dbReference type="Proteomes" id="UP001229355"/>
    </source>
</evidence>
<dbReference type="InterPro" id="IPR025870">
    <property type="entry name" value="Glyoxalase-like_dom"/>
</dbReference>
<dbReference type="InterPro" id="IPR029068">
    <property type="entry name" value="Glyas_Bleomycin-R_OHBP_Dase"/>
</dbReference>
<evidence type="ECO:0000313" key="2">
    <source>
        <dbReference type="EMBL" id="WEX86597.1"/>
    </source>
</evidence>
<dbReference type="Pfam" id="PF12681">
    <property type="entry name" value="Glyoxalase_2"/>
    <property type="match status" value="1"/>
</dbReference>
<dbReference type="Proteomes" id="UP001229355">
    <property type="component" value="Chromosome 1"/>
</dbReference>
<dbReference type="RefSeq" id="WP_280658664.1">
    <property type="nucleotide sequence ID" value="NZ_CP120373.1"/>
</dbReference>
<dbReference type="InterPro" id="IPR037523">
    <property type="entry name" value="VOC_core"/>
</dbReference>
<proteinExistence type="predicted"/>
<dbReference type="EMBL" id="CP120373">
    <property type="protein sequence ID" value="WEX86597.1"/>
    <property type="molecule type" value="Genomic_DNA"/>
</dbReference>
<name>A0ABY8DA74_9HYPH</name>
<dbReference type="Gene3D" id="3.10.180.10">
    <property type="entry name" value="2,3-Dihydroxybiphenyl 1,2-Dioxygenase, domain 1"/>
    <property type="match status" value="1"/>
</dbReference>
<dbReference type="SUPFAM" id="SSF54593">
    <property type="entry name" value="Glyoxalase/Bleomycin resistance protein/Dihydroxybiphenyl dioxygenase"/>
    <property type="match status" value="1"/>
</dbReference>
<evidence type="ECO:0000259" key="1">
    <source>
        <dbReference type="PROSITE" id="PS51819"/>
    </source>
</evidence>
<reference evidence="2 3" key="1">
    <citation type="submission" date="2023-03" db="EMBL/GenBank/DDBJ databases">
        <authorList>
            <person name="Kaur S."/>
            <person name="Espinosa-Saiz D."/>
            <person name="Velazquez E."/>
            <person name="Menendez E."/>
            <person name="diCenzo G.C."/>
        </authorList>
    </citation>
    <scope>NUCLEOTIDE SEQUENCE [LARGE SCALE GENOMIC DNA]</scope>
    <source>
        <strain evidence="2 3">LMG 24692</strain>
    </source>
</reference>